<dbReference type="Proteomes" id="UP000325787">
    <property type="component" value="Chromosome"/>
</dbReference>
<dbReference type="GO" id="GO:0032259">
    <property type="term" value="P:methylation"/>
    <property type="evidence" value="ECO:0007669"/>
    <property type="project" value="UniProtKB-KW"/>
</dbReference>
<dbReference type="OrthoDB" id="3366024at2"/>
<gene>
    <name evidence="3" type="ORF">EKG83_19575</name>
</gene>
<keyword evidence="3" id="KW-0489">Methyltransferase</keyword>
<dbReference type="InterPro" id="IPR029063">
    <property type="entry name" value="SAM-dependent_MTases_sf"/>
</dbReference>
<dbReference type="Pfam" id="PF13649">
    <property type="entry name" value="Methyltransf_25"/>
    <property type="match status" value="1"/>
</dbReference>
<dbReference type="Gene3D" id="3.40.50.150">
    <property type="entry name" value="Vaccinia Virus protein VP39"/>
    <property type="match status" value="1"/>
</dbReference>
<evidence type="ECO:0000313" key="4">
    <source>
        <dbReference type="Proteomes" id="UP000325787"/>
    </source>
</evidence>
<accession>A0A5Q0HEW1</accession>
<protein>
    <submittedName>
        <fullName evidence="3">Methyltransferase domain-containing protein</fullName>
    </submittedName>
</protein>
<name>A0A5Q0HEW1_SACSY</name>
<dbReference type="AlphaFoldDB" id="A0A5Q0HEW1"/>
<evidence type="ECO:0000259" key="2">
    <source>
        <dbReference type="Pfam" id="PF13649"/>
    </source>
</evidence>
<dbReference type="GO" id="GO:0008168">
    <property type="term" value="F:methyltransferase activity"/>
    <property type="evidence" value="ECO:0007669"/>
    <property type="project" value="UniProtKB-KW"/>
</dbReference>
<reference evidence="4" key="1">
    <citation type="journal article" date="2021" name="Curr. Microbiol.">
        <title>Complete genome of nocamycin-producing strain Saccharothrix syringae NRRL B-16468 reveals the biosynthetic potential for secondary metabolites.</title>
        <authorList>
            <person name="Mo X."/>
            <person name="Yang S."/>
        </authorList>
    </citation>
    <scope>NUCLEOTIDE SEQUENCE [LARGE SCALE GENOMIC DNA]</scope>
    <source>
        <strain evidence="4">ATCC 51364 / DSM 43886 / JCM 6844 / KCTC 9398 / NBRC 14523 / NRRL B-16468 / INA 2240</strain>
    </source>
</reference>
<proteinExistence type="predicted"/>
<keyword evidence="1 3" id="KW-0808">Transferase</keyword>
<dbReference type="EMBL" id="CP034550">
    <property type="protein sequence ID" value="QFZ24363.1"/>
    <property type="molecule type" value="Genomic_DNA"/>
</dbReference>
<evidence type="ECO:0000256" key="1">
    <source>
        <dbReference type="ARBA" id="ARBA00022679"/>
    </source>
</evidence>
<dbReference type="PANTHER" id="PTHR43861">
    <property type="entry name" value="TRANS-ACONITATE 2-METHYLTRANSFERASE-RELATED"/>
    <property type="match status" value="1"/>
</dbReference>
<organism evidence="3 4">
    <name type="scientific">Saccharothrix syringae</name>
    <name type="common">Nocardiopsis syringae</name>
    <dbReference type="NCBI Taxonomy" id="103733"/>
    <lineage>
        <taxon>Bacteria</taxon>
        <taxon>Bacillati</taxon>
        <taxon>Actinomycetota</taxon>
        <taxon>Actinomycetes</taxon>
        <taxon>Pseudonocardiales</taxon>
        <taxon>Pseudonocardiaceae</taxon>
        <taxon>Saccharothrix</taxon>
    </lineage>
</organism>
<dbReference type="CDD" id="cd02440">
    <property type="entry name" value="AdoMet_MTases"/>
    <property type="match status" value="1"/>
</dbReference>
<feature type="domain" description="Methyltransferase" evidence="2">
    <location>
        <begin position="35"/>
        <end position="125"/>
    </location>
</feature>
<dbReference type="InterPro" id="IPR041698">
    <property type="entry name" value="Methyltransf_25"/>
</dbReference>
<sequence length="243" mass="26588">MRQWREWQQTPWGRLRYTQAEVNLARHLPPAPSTVLDLAGGDGADALRLARRGHRVTVVDRSPEMPAEARRAFAAEDLPLEAVHADLFDELPGRYDVVLLHNALQYLADPAAALRKAVSHVEPGGLLSVIAINRHSEPLRPATMGSDPAAALAALDTDQARTGTFDQALTLYSADQVLAWLDGCEPVGHHGILATTGYIADNARKHDPGFFAELERLELALADRVPYPPVARFLHVVARRDVG</sequence>
<dbReference type="KEGG" id="ssyi:EKG83_19575"/>
<evidence type="ECO:0000313" key="3">
    <source>
        <dbReference type="EMBL" id="QFZ24363.1"/>
    </source>
</evidence>
<keyword evidence="4" id="KW-1185">Reference proteome</keyword>
<dbReference type="SUPFAM" id="SSF53335">
    <property type="entry name" value="S-adenosyl-L-methionine-dependent methyltransferases"/>
    <property type="match status" value="1"/>
</dbReference>